<accession>A0AAV6VW79</accession>
<evidence type="ECO:0000313" key="2">
    <source>
        <dbReference type="EMBL" id="KAG8200057.1"/>
    </source>
</evidence>
<dbReference type="Proteomes" id="UP000827092">
    <property type="component" value="Unassembled WGS sequence"/>
</dbReference>
<name>A0AAV6VW79_9ARAC</name>
<dbReference type="AlphaFoldDB" id="A0AAV6VW79"/>
<protein>
    <submittedName>
        <fullName evidence="2">Uncharacterized protein</fullName>
    </submittedName>
</protein>
<reference evidence="2 3" key="1">
    <citation type="journal article" date="2022" name="Nat. Ecol. Evol.">
        <title>A masculinizing supergene underlies an exaggerated male reproductive morph in a spider.</title>
        <authorList>
            <person name="Hendrickx F."/>
            <person name="De Corte Z."/>
            <person name="Sonet G."/>
            <person name="Van Belleghem S.M."/>
            <person name="Kostlbacher S."/>
            <person name="Vangestel C."/>
        </authorList>
    </citation>
    <scope>NUCLEOTIDE SEQUENCE [LARGE SCALE GENOMIC DNA]</scope>
    <source>
        <strain evidence="2">W744_W776</strain>
    </source>
</reference>
<gene>
    <name evidence="2" type="ORF">JTE90_001915</name>
</gene>
<evidence type="ECO:0000313" key="3">
    <source>
        <dbReference type="Proteomes" id="UP000827092"/>
    </source>
</evidence>
<proteinExistence type="predicted"/>
<sequence length="230" mass="26787">MHFGSNMKVFLTWSVLLLSFVGQIAAYKGYYDCSDDDCYFYDTDTDPRKPYMDLYMNVEGTINDTLSLPKAKYGLEFYHGYLEIDIEGFDLECACPLILKENKTFVTFHAYNDLIMHYTYKFPFSRGKDGRVDISCEYNFSSLLMNETNRAPMFLKVELTSLHIFNFVAYGIPLKWVYNLPEKTRNVFIEEIKTPVKKLIEDALLKALNKGLMKKYNAYQVVGMHDNSII</sequence>
<organism evidence="2 3">
    <name type="scientific">Oedothorax gibbosus</name>
    <dbReference type="NCBI Taxonomy" id="931172"/>
    <lineage>
        <taxon>Eukaryota</taxon>
        <taxon>Metazoa</taxon>
        <taxon>Ecdysozoa</taxon>
        <taxon>Arthropoda</taxon>
        <taxon>Chelicerata</taxon>
        <taxon>Arachnida</taxon>
        <taxon>Araneae</taxon>
        <taxon>Araneomorphae</taxon>
        <taxon>Entelegynae</taxon>
        <taxon>Araneoidea</taxon>
        <taxon>Linyphiidae</taxon>
        <taxon>Erigoninae</taxon>
        <taxon>Oedothorax</taxon>
    </lineage>
</organism>
<comment type="caution">
    <text evidence="2">The sequence shown here is derived from an EMBL/GenBank/DDBJ whole genome shotgun (WGS) entry which is preliminary data.</text>
</comment>
<feature type="chain" id="PRO_5043899550" evidence="1">
    <location>
        <begin position="27"/>
        <end position="230"/>
    </location>
</feature>
<keyword evidence="1" id="KW-0732">Signal</keyword>
<keyword evidence="3" id="KW-1185">Reference proteome</keyword>
<dbReference type="EMBL" id="JAFNEN010000020">
    <property type="protein sequence ID" value="KAG8200057.1"/>
    <property type="molecule type" value="Genomic_DNA"/>
</dbReference>
<feature type="signal peptide" evidence="1">
    <location>
        <begin position="1"/>
        <end position="26"/>
    </location>
</feature>
<evidence type="ECO:0000256" key="1">
    <source>
        <dbReference type="SAM" id="SignalP"/>
    </source>
</evidence>